<gene>
    <name evidence="1" type="ORF">BTGOE4_49270</name>
</gene>
<dbReference type="AlphaFoldDB" id="A0A9X5N248"/>
<dbReference type="Proteomes" id="UP000175994">
    <property type="component" value="Unassembled WGS sequence"/>
</dbReference>
<organism evidence="1 2">
    <name type="scientific">Bacillus thuringiensis</name>
    <dbReference type="NCBI Taxonomy" id="1428"/>
    <lineage>
        <taxon>Bacteria</taxon>
        <taxon>Bacillati</taxon>
        <taxon>Bacillota</taxon>
        <taxon>Bacilli</taxon>
        <taxon>Bacillales</taxon>
        <taxon>Bacillaceae</taxon>
        <taxon>Bacillus</taxon>
        <taxon>Bacillus cereus group</taxon>
    </lineage>
</organism>
<proteinExistence type="predicted"/>
<reference evidence="1 2" key="1">
    <citation type="submission" date="2016-04" db="EMBL/GenBank/DDBJ databases">
        <title>Bacillus thuringiensis and Bacillus weihenstephanensis as novel biocontrol agents of wilt causing Verticillium species.</title>
        <authorList>
            <person name="Hollensteiner J."/>
            <person name="Wemheuer F."/>
            <person name="Harting R."/>
            <person name="Kolarzyk A."/>
            <person name="Diaz-Valerio S."/>
            <person name="Poehlein A."/>
            <person name="Brzuszkiewicz E."/>
            <person name="Nesemann K."/>
            <person name="Braus-Stromeyer S."/>
            <person name="Braus G."/>
            <person name="Daniel R."/>
            <person name="Liesegang H."/>
        </authorList>
    </citation>
    <scope>NUCLEOTIDE SEQUENCE [LARGE SCALE GENOMIC DNA]</scope>
    <source>
        <strain evidence="1 2">GOE4</strain>
    </source>
</reference>
<evidence type="ECO:0000313" key="1">
    <source>
        <dbReference type="EMBL" id="OFC90734.1"/>
    </source>
</evidence>
<name>A0A9X5N248_BACTU</name>
<accession>A0A9X5N248</accession>
<sequence>MVSIELFFFILTIYFYRKARGDEKIGQST</sequence>
<comment type="caution">
    <text evidence="1">The sequence shown here is derived from an EMBL/GenBank/DDBJ whole genome shotgun (WGS) entry which is preliminary data.</text>
</comment>
<protein>
    <submittedName>
        <fullName evidence="1">Uncharacterized protein</fullName>
    </submittedName>
</protein>
<dbReference type="EMBL" id="LXLI01000031">
    <property type="protein sequence ID" value="OFC90734.1"/>
    <property type="molecule type" value="Genomic_DNA"/>
</dbReference>
<evidence type="ECO:0000313" key="2">
    <source>
        <dbReference type="Proteomes" id="UP000175994"/>
    </source>
</evidence>